<evidence type="ECO:0000256" key="2">
    <source>
        <dbReference type="SAM" id="Phobius"/>
    </source>
</evidence>
<dbReference type="Gene3D" id="3.10.560.10">
    <property type="entry name" value="Outer membrane lipoprotein wza domain like"/>
    <property type="match status" value="1"/>
</dbReference>
<accession>A0ABW7UR82</accession>
<evidence type="ECO:0000259" key="3">
    <source>
        <dbReference type="Pfam" id="PF10531"/>
    </source>
</evidence>
<reference evidence="4 5" key="1">
    <citation type="submission" date="2024-10" db="EMBL/GenBank/DDBJ databases">
        <title>The Natural Products Discovery Center: Release of the First 8490 Sequenced Strains for Exploring Actinobacteria Biosynthetic Diversity.</title>
        <authorList>
            <person name="Kalkreuter E."/>
            <person name="Kautsar S.A."/>
            <person name="Yang D."/>
            <person name="Bader C.D."/>
            <person name="Teijaro C.N."/>
            <person name="Fluegel L."/>
            <person name="Davis C.M."/>
            <person name="Simpson J.R."/>
            <person name="Lauterbach L."/>
            <person name="Steele A.D."/>
            <person name="Gui C."/>
            <person name="Meng S."/>
            <person name="Li G."/>
            <person name="Viehrig K."/>
            <person name="Ye F."/>
            <person name="Su P."/>
            <person name="Kiefer A.F."/>
            <person name="Nichols A."/>
            <person name="Cepeda A.J."/>
            <person name="Yan W."/>
            <person name="Fan B."/>
            <person name="Jiang Y."/>
            <person name="Adhikari A."/>
            <person name="Zheng C.-J."/>
            <person name="Schuster L."/>
            <person name="Cowan T.M."/>
            <person name="Smanski M.J."/>
            <person name="Chevrette M.G."/>
            <person name="De Carvalho L.P.S."/>
            <person name="Shen B."/>
        </authorList>
    </citation>
    <scope>NUCLEOTIDE SEQUENCE [LARGE SCALE GENOMIC DNA]</scope>
    <source>
        <strain evidence="4 5">NPDC020327</strain>
    </source>
</reference>
<gene>
    <name evidence="4" type="ORF">ACH429_13575</name>
</gene>
<dbReference type="Gene3D" id="1.10.150.320">
    <property type="entry name" value="Photosystem II 12 kDa extrinsic protein"/>
    <property type="match status" value="1"/>
</dbReference>
<name>A0ABW7UR82_9ACTN</name>
<feature type="compositionally biased region" description="Basic and acidic residues" evidence="1">
    <location>
        <begin position="44"/>
        <end position="57"/>
    </location>
</feature>
<dbReference type="RefSeq" id="WP_398718339.1">
    <property type="nucleotide sequence ID" value="NZ_JBIRWE010000005.1"/>
</dbReference>
<feature type="compositionally biased region" description="Low complexity" evidence="1">
    <location>
        <begin position="140"/>
        <end position="157"/>
    </location>
</feature>
<dbReference type="InterPro" id="IPR051675">
    <property type="entry name" value="Endo/Exo/Phosphatase_dom_1"/>
</dbReference>
<proteinExistence type="predicted"/>
<dbReference type="PANTHER" id="PTHR21180:SF32">
    <property type="entry name" value="ENDONUCLEASE_EXONUCLEASE_PHOSPHATASE FAMILY DOMAIN-CONTAINING PROTEIN 1"/>
    <property type="match status" value="1"/>
</dbReference>
<dbReference type="Pfam" id="PF10531">
    <property type="entry name" value="SLBB"/>
    <property type="match status" value="1"/>
</dbReference>
<evidence type="ECO:0000313" key="4">
    <source>
        <dbReference type="EMBL" id="MFI1965122.1"/>
    </source>
</evidence>
<dbReference type="InterPro" id="IPR010994">
    <property type="entry name" value="RuvA_2-like"/>
</dbReference>
<keyword evidence="2" id="KW-1133">Transmembrane helix</keyword>
<comment type="caution">
    <text evidence="4">The sequence shown here is derived from an EMBL/GenBank/DDBJ whole genome shotgun (WGS) entry which is preliminary data.</text>
</comment>
<dbReference type="InterPro" id="IPR019554">
    <property type="entry name" value="Soluble_ligand-bd"/>
</dbReference>
<evidence type="ECO:0000313" key="5">
    <source>
        <dbReference type="Proteomes" id="UP001611548"/>
    </source>
</evidence>
<keyword evidence="2" id="KW-0472">Membrane</keyword>
<feature type="transmembrane region" description="Helical" evidence="2">
    <location>
        <begin position="100"/>
        <end position="120"/>
    </location>
</feature>
<protein>
    <submittedName>
        <fullName evidence="4">Helix-hairpin-helix domain-containing protein</fullName>
    </submittedName>
</protein>
<dbReference type="Pfam" id="PF12836">
    <property type="entry name" value="HHH_3"/>
    <property type="match status" value="1"/>
</dbReference>
<feature type="region of interest" description="Disordered" evidence="1">
    <location>
        <begin position="128"/>
        <end position="157"/>
    </location>
</feature>
<keyword evidence="2" id="KW-0812">Transmembrane</keyword>
<keyword evidence="5" id="KW-1185">Reference proteome</keyword>
<dbReference type="Proteomes" id="UP001611548">
    <property type="component" value="Unassembled WGS sequence"/>
</dbReference>
<sequence>MGADPGVAALRARAEALFTPPAPSPGGKVLEPRQAAGGEPVEEDRDRRRADKAREGGWEADAPPAEPLTPSLSRRERWLLAVRERLPVWLQLRCGVEPRAVVALAAVLVLAGGFAAYHFWAGRPQTVRAPSAEPPPAPASAPARGSPGALPGAPAASGTGRRVVVDVVGKVREPGIYRLAQGARVADAIEAAGGARPGAETGTLNRARVLGDGEQIVVGGAAPVEAGGTGGAGTAGTGSGAVGASAGPGAGGVGGAGAGPVSLSSATAEQLDALPGVGPVLARHIIDYREQNGGFRSVGQLREVNGIGQRRFADLRPLVQP</sequence>
<feature type="region of interest" description="Disordered" evidence="1">
    <location>
        <begin position="14"/>
        <end position="70"/>
    </location>
</feature>
<dbReference type="SUPFAM" id="SSF47781">
    <property type="entry name" value="RuvA domain 2-like"/>
    <property type="match status" value="1"/>
</dbReference>
<feature type="domain" description="Soluble ligand binding" evidence="3">
    <location>
        <begin position="164"/>
        <end position="218"/>
    </location>
</feature>
<dbReference type="PANTHER" id="PTHR21180">
    <property type="entry name" value="ENDONUCLEASE/EXONUCLEASE/PHOSPHATASE FAMILY DOMAIN-CONTAINING PROTEIN 1"/>
    <property type="match status" value="1"/>
</dbReference>
<dbReference type="EMBL" id="JBIRWE010000005">
    <property type="protein sequence ID" value="MFI1965122.1"/>
    <property type="molecule type" value="Genomic_DNA"/>
</dbReference>
<organism evidence="4 5">
    <name type="scientific">Streptomyces pathocidini</name>
    <dbReference type="NCBI Taxonomy" id="1650571"/>
    <lineage>
        <taxon>Bacteria</taxon>
        <taxon>Bacillati</taxon>
        <taxon>Actinomycetota</taxon>
        <taxon>Actinomycetes</taxon>
        <taxon>Kitasatosporales</taxon>
        <taxon>Streptomycetaceae</taxon>
        <taxon>Streptomyces</taxon>
    </lineage>
</organism>
<evidence type="ECO:0000256" key="1">
    <source>
        <dbReference type="SAM" id="MobiDB-lite"/>
    </source>
</evidence>